<evidence type="ECO:0000313" key="10">
    <source>
        <dbReference type="EMBL" id="MFC5298314.1"/>
    </source>
</evidence>
<dbReference type="GeneID" id="303296144"/>
<dbReference type="PANTHER" id="PTHR30472:SF1">
    <property type="entry name" value="FE(3+) DICITRATE TRANSPORT SYSTEM PERMEASE PROTEIN FECC-RELATED"/>
    <property type="match status" value="1"/>
</dbReference>
<evidence type="ECO:0000313" key="11">
    <source>
        <dbReference type="Proteomes" id="UP001595937"/>
    </source>
</evidence>
<dbReference type="Proteomes" id="UP001595937">
    <property type="component" value="Unassembled WGS sequence"/>
</dbReference>
<keyword evidence="7 9" id="KW-0472">Membrane</keyword>
<evidence type="ECO:0000256" key="7">
    <source>
        <dbReference type="ARBA" id="ARBA00023136"/>
    </source>
</evidence>
<feature type="transmembrane region" description="Helical" evidence="9">
    <location>
        <begin position="126"/>
        <end position="147"/>
    </location>
</feature>
<comment type="similarity">
    <text evidence="2">Belongs to the binding-protein-dependent transport system permease family. FecCD subfamily.</text>
</comment>
<keyword evidence="3" id="KW-0813">Transport</keyword>
<keyword evidence="6 9" id="KW-1133">Transmembrane helix</keyword>
<feature type="transmembrane region" description="Helical" evidence="9">
    <location>
        <begin position="183"/>
        <end position="203"/>
    </location>
</feature>
<feature type="transmembrane region" description="Helical" evidence="9">
    <location>
        <begin position="153"/>
        <end position="171"/>
    </location>
</feature>
<feature type="transmembrane region" description="Helical" evidence="9">
    <location>
        <begin position="94"/>
        <end position="114"/>
    </location>
</feature>
<feature type="region of interest" description="Disordered" evidence="8">
    <location>
        <begin position="1"/>
        <end position="38"/>
    </location>
</feature>
<keyword evidence="5 9" id="KW-0812">Transmembrane</keyword>
<evidence type="ECO:0000256" key="4">
    <source>
        <dbReference type="ARBA" id="ARBA00022475"/>
    </source>
</evidence>
<evidence type="ECO:0000256" key="8">
    <source>
        <dbReference type="SAM" id="MobiDB-lite"/>
    </source>
</evidence>
<evidence type="ECO:0000256" key="5">
    <source>
        <dbReference type="ARBA" id="ARBA00022692"/>
    </source>
</evidence>
<feature type="transmembrane region" description="Helical" evidence="9">
    <location>
        <begin position="223"/>
        <end position="246"/>
    </location>
</feature>
<proteinExistence type="inferred from homology"/>
<name>A0ABW0FGZ8_9MICO</name>
<protein>
    <submittedName>
        <fullName evidence="10">FecCD family ABC transporter permease</fullName>
    </submittedName>
</protein>
<dbReference type="EMBL" id="JBHSLN010000025">
    <property type="protein sequence ID" value="MFC5298314.1"/>
    <property type="molecule type" value="Genomic_DNA"/>
</dbReference>
<reference evidence="11" key="1">
    <citation type="journal article" date="2019" name="Int. J. Syst. Evol. Microbiol.">
        <title>The Global Catalogue of Microorganisms (GCM) 10K type strain sequencing project: providing services to taxonomists for standard genome sequencing and annotation.</title>
        <authorList>
            <consortium name="The Broad Institute Genomics Platform"/>
            <consortium name="The Broad Institute Genome Sequencing Center for Infectious Disease"/>
            <person name="Wu L."/>
            <person name="Ma J."/>
        </authorList>
    </citation>
    <scope>NUCLEOTIDE SEQUENCE [LARGE SCALE GENOMIC DNA]</scope>
    <source>
        <strain evidence="11">CGMCC 1.16455</strain>
    </source>
</reference>
<feature type="transmembrane region" description="Helical" evidence="9">
    <location>
        <begin position="316"/>
        <end position="336"/>
    </location>
</feature>
<dbReference type="RefSeq" id="WP_343922412.1">
    <property type="nucleotide sequence ID" value="NZ_BAAAIR010000016.1"/>
</dbReference>
<keyword evidence="11" id="KW-1185">Reference proteome</keyword>
<dbReference type="InterPro" id="IPR000522">
    <property type="entry name" value="ABC_transptr_permease_BtuC"/>
</dbReference>
<dbReference type="SUPFAM" id="SSF81345">
    <property type="entry name" value="ABC transporter involved in vitamin B12 uptake, BtuC"/>
    <property type="match status" value="1"/>
</dbReference>
<evidence type="ECO:0000256" key="2">
    <source>
        <dbReference type="ARBA" id="ARBA00007935"/>
    </source>
</evidence>
<evidence type="ECO:0000256" key="9">
    <source>
        <dbReference type="SAM" id="Phobius"/>
    </source>
</evidence>
<keyword evidence="4" id="KW-1003">Cell membrane</keyword>
<comment type="subcellular location">
    <subcellularLocation>
        <location evidence="1">Cell membrane</location>
        <topology evidence="1">Multi-pass membrane protein</topology>
    </subcellularLocation>
</comment>
<feature type="transmembrane region" description="Helical" evidence="9">
    <location>
        <begin position="44"/>
        <end position="64"/>
    </location>
</feature>
<accession>A0ABW0FGZ8</accession>
<feature type="transmembrane region" description="Helical" evidence="9">
    <location>
        <begin position="267"/>
        <end position="296"/>
    </location>
</feature>
<sequence>MTGTSTMPRGSAERASADPVPADPAPADPVRTPGRDDGRRLPRWTALVLAAGLLVVACLASLFLGSRETDLAGVWSVLRGDGEEHLRQVVAARGARTVLGAAVGAALAASGLIIQGVTRNPLGEPGLLGVTSGASAAVVTATAFLGFSGGAGTVWIALPGALLAVVVVYLLGRPAGTHSVVPLILAGAVISAVLYAYIQAMILTRPEVFESYRHWVVGSLAGASYGTLAAVGPALLLGLLLAGLVAPGLNTLALGDDVATALGTRVGLVRAASILAATLLAAAATAAVGPIAFIGLAVPHLVRALVGTDHRWQLPASLLLGAALLLGSDVVARVIVRPQELMVGVITAFLGAPFLLWAVRRGMVTT</sequence>
<dbReference type="Gene3D" id="1.10.3470.10">
    <property type="entry name" value="ABC transporter involved in vitamin B12 uptake, BtuC"/>
    <property type="match status" value="1"/>
</dbReference>
<evidence type="ECO:0000256" key="6">
    <source>
        <dbReference type="ARBA" id="ARBA00022989"/>
    </source>
</evidence>
<dbReference type="PANTHER" id="PTHR30472">
    <property type="entry name" value="FERRIC ENTEROBACTIN TRANSPORT SYSTEM PERMEASE PROTEIN"/>
    <property type="match status" value="1"/>
</dbReference>
<dbReference type="Pfam" id="PF01032">
    <property type="entry name" value="FecCD"/>
    <property type="match status" value="1"/>
</dbReference>
<evidence type="ECO:0000256" key="3">
    <source>
        <dbReference type="ARBA" id="ARBA00022448"/>
    </source>
</evidence>
<organism evidence="10 11">
    <name type="scientific">Brachybacterium tyrofermentans</name>
    <dbReference type="NCBI Taxonomy" id="47848"/>
    <lineage>
        <taxon>Bacteria</taxon>
        <taxon>Bacillati</taxon>
        <taxon>Actinomycetota</taxon>
        <taxon>Actinomycetes</taxon>
        <taxon>Micrococcales</taxon>
        <taxon>Dermabacteraceae</taxon>
        <taxon>Brachybacterium</taxon>
    </lineage>
</organism>
<dbReference type="CDD" id="cd06550">
    <property type="entry name" value="TM_ABC_iron-siderophores_like"/>
    <property type="match status" value="1"/>
</dbReference>
<dbReference type="InterPro" id="IPR037294">
    <property type="entry name" value="ABC_BtuC-like"/>
</dbReference>
<comment type="caution">
    <text evidence="10">The sequence shown here is derived from an EMBL/GenBank/DDBJ whole genome shotgun (WGS) entry which is preliminary data.</text>
</comment>
<evidence type="ECO:0000256" key="1">
    <source>
        <dbReference type="ARBA" id="ARBA00004651"/>
    </source>
</evidence>
<feature type="transmembrane region" description="Helical" evidence="9">
    <location>
        <begin position="341"/>
        <end position="359"/>
    </location>
</feature>
<gene>
    <name evidence="10" type="ORF">ACFPK8_12395</name>
</gene>